<dbReference type="PANTHER" id="PTHR43798">
    <property type="entry name" value="MONOACYLGLYCEROL LIPASE"/>
    <property type="match status" value="1"/>
</dbReference>
<dbReference type="AlphaFoldDB" id="A0A9P9DUU7"/>
<feature type="domain" description="AB hydrolase-1" evidence="1">
    <location>
        <begin position="30"/>
        <end position="261"/>
    </location>
</feature>
<accession>A0A9P9DUU7</accession>
<dbReference type="EMBL" id="JAGMUV010000020">
    <property type="protein sequence ID" value="KAH7126115.1"/>
    <property type="molecule type" value="Genomic_DNA"/>
</dbReference>
<dbReference type="GO" id="GO:0016020">
    <property type="term" value="C:membrane"/>
    <property type="evidence" value="ECO:0007669"/>
    <property type="project" value="TreeGrafter"/>
</dbReference>
<dbReference type="Gene3D" id="3.40.50.1820">
    <property type="entry name" value="alpha/beta hydrolase"/>
    <property type="match status" value="1"/>
</dbReference>
<keyword evidence="2" id="KW-0378">Hydrolase</keyword>
<dbReference type="Pfam" id="PF12697">
    <property type="entry name" value="Abhydrolase_6"/>
    <property type="match status" value="1"/>
</dbReference>
<dbReference type="InterPro" id="IPR029058">
    <property type="entry name" value="AB_hydrolase_fold"/>
</dbReference>
<keyword evidence="3" id="KW-1185">Reference proteome</keyword>
<dbReference type="OrthoDB" id="2498029at2759"/>
<evidence type="ECO:0000259" key="1">
    <source>
        <dbReference type="Pfam" id="PF12697"/>
    </source>
</evidence>
<sequence length="281" mass="30662">MEQIAKVQPDDDTEPQLWSLSLNESATETIVLLHGLGTSHKEWMLVWPYLTAYHLLVVDLAGHSGSSSMRPTGVPAQVEHVAALIRSKAHGGTAHVVGLSMGGFVTVDLARTHPDMVRSAFATGAAPFTGIRMWAAKHPQVLGVMNTIMTSRILQGLASWLDEMAWSAQGLTVPEELKLDLTENKSSEITVEVFSSFADITLDEMEKVAARTLVVAGGRMDDVAATKLQGDALRIGCPESKAVVVKDAFHPWNLQLPELFAQGILCWVEQRELPKEFEELV</sequence>
<proteinExistence type="predicted"/>
<gene>
    <name evidence="2" type="ORF">EDB81DRAFT_698659</name>
</gene>
<dbReference type="GO" id="GO:0016787">
    <property type="term" value="F:hydrolase activity"/>
    <property type="evidence" value="ECO:0007669"/>
    <property type="project" value="UniProtKB-KW"/>
</dbReference>
<protein>
    <submittedName>
        <fullName evidence="2">Alpha/Beta hydrolase protein</fullName>
    </submittedName>
</protein>
<dbReference type="Proteomes" id="UP000738349">
    <property type="component" value="Unassembled WGS sequence"/>
</dbReference>
<dbReference type="InterPro" id="IPR000073">
    <property type="entry name" value="AB_hydrolase_1"/>
</dbReference>
<reference evidence="2" key="1">
    <citation type="journal article" date="2021" name="Nat. Commun.">
        <title>Genetic determinants of endophytism in the Arabidopsis root mycobiome.</title>
        <authorList>
            <person name="Mesny F."/>
            <person name="Miyauchi S."/>
            <person name="Thiergart T."/>
            <person name="Pickel B."/>
            <person name="Atanasova L."/>
            <person name="Karlsson M."/>
            <person name="Huettel B."/>
            <person name="Barry K.W."/>
            <person name="Haridas S."/>
            <person name="Chen C."/>
            <person name="Bauer D."/>
            <person name="Andreopoulos W."/>
            <person name="Pangilinan J."/>
            <person name="LaButti K."/>
            <person name="Riley R."/>
            <person name="Lipzen A."/>
            <person name="Clum A."/>
            <person name="Drula E."/>
            <person name="Henrissat B."/>
            <person name="Kohler A."/>
            <person name="Grigoriev I.V."/>
            <person name="Martin F.M."/>
            <person name="Hacquard S."/>
        </authorList>
    </citation>
    <scope>NUCLEOTIDE SEQUENCE</scope>
    <source>
        <strain evidence="2">MPI-CAGE-AT-0147</strain>
    </source>
</reference>
<comment type="caution">
    <text evidence="2">The sequence shown here is derived from an EMBL/GenBank/DDBJ whole genome shotgun (WGS) entry which is preliminary data.</text>
</comment>
<dbReference type="PANTHER" id="PTHR43798:SF33">
    <property type="entry name" value="HYDROLASE, PUTATIVE (AFU_ORTHOLOGUE AFUA_2G14860)-RELATED"/>
    <property type="match status" value="1"/>
</dbReference>
<organism evidence="2 3">
    <name type="scientific">Dactylonectria macrodidyma</name>
    <dbReference type="NCBI Taxonomy" id="307937"/>
    <lineage>
        <taxon>Eukaryota</taxon>
        <taxon>Fungi</taxon>
        <taxon>Dikarya</taxon>
        <taxon>Ascomycota</taxon>
        <taxon>Pezizomycotina</taxon>
        <taxon>Sordariomycetes</taxon>
        <taxon>Hypocreomycetidae</taxon>
        <taxon>Hypocreales</taxon>
        <taxon>Nectriaceae</taxon>
        <taxon>Dactylonectria</taxon>
    </lineage>
</organism>
<evidence type="ECO:0000313" key="2">
    <source>
        <dbReference type="EMBL" id="KAH7126115.1"/>
    </source>
</evidence>
<dbReference type="InterPro" id="IPR050266">
    <property type="entry name" value="AB_hydrolase_sf"/>
</dbReference>
<dbReference type="SUPFAM" id="SSF53474">
    <property type="entry name" value="alpha/beta-Hydrolases"/>
    <property type="match status" value="1"/>
</dbReference>
<name>A0A9P9DUU7_9HYPO</name>
<evidence type="ECO:0000313" key="3">
    <source>
        <dbReference type="Proteomes" id="UP000738349"/>
    </source>
</evidence>